<reference evidence="1 2" key="1">
    <citation type="journal article" date="2015" name="Genome Announc.">
        <title>Expanding the biotechnology potential of lactobacilli through comparative genomics of 213 strains and associated genera.</title>
        <authorList>
            <person name="Sun Z."/>
            <person name="Harris H.M."/>
            <person name="McCann A."/>
            <person name="Guo C."/>
            <person name="Argimon S."/>
            <person name="Zhang W."/>
            <person name="Yang X."/>
            <person name="Jeffery I.B."/>
            <person name="Cooney J.C."/>
            <person name="Kagawa T.F."/>
            <person name="Liu W."/>
            <person name="Song Y."/>
            <person name="Salvetti E."/>
            <person name="Wrobel A."/>
            <person name="Rasinkangas P."/>
            <person name="Parkhill J."/>
            <person name="Rea M.C."/>
            <person name="O'Sullivan O."/>
            <person name="Ritari J."/>
            <person name="Douillard F.P."/>
            <person name="Paul Ross R."/>
            <person name="Yang R."/>
            <person name="Briner A.E."/>
            <person name="Felis G.E."/>
            <person name="de Vos W.M."/>
            <person name="Barrangou R."/>
            <person name="Klaenhammer T.R."/>
            <person name="Caufield P.W."/>
            <person name="Cui Y."/>
            <person name="Zhang H."/>
            <person name="O'Toole P.W."/>
        </authorList>
    </citation>
    <scope>NUCLEOTIDE SEQUENCE [LARGE SCALE GENOMIC DNA]</scope>
    <source>
        <strain evidence="1 2">DSM 15707</strain>
    </source>
</reference>
<comment type="caution">
    <text evidence="1">The sequence shown here is derived from an EMBL/GenBank/DDBJ whole genome shotgun (WGS) entry which is preliminary data.</text>
</comment>
<dbReference type="PATRIC" id="fig|1423778.4.peg.519"/>
<organism evidence="1 2">
    <name type="scientific">Paucilactobacillus oligofermentans DSM 15707 = LMG 22743</name>
    <dbReference type="NCBI Taxonomy" id="1423778"/>
    <lineage>
        <taxon>Bacteria</taxon>
        <taxon>Bacillati</taxon>
        <taxon>Bacillota</taxon>
        <taxon>Bacilli</taxon>
        <taxon>Lactobacillales</taxon>
        <taxon>Lactobacillaceae</taxon>
        <taxon>Paucilactobacillus</taxon>
    </lineage>
</organism>
<sequence length="97" mass="11413">MPGIEELLSQEIEKQVSSKVAVVAKRFEVLRPWISTEVVKEYIGVKDSQWVINHFAIGKNKKTTEAYNRGLVKKVAGQWRFKNPEFMQYLHDDFWNE</sequence>
<dbReference type="RefSeq" id="WP_057889479.1">
    <property type="nucleotide sequence ID" value="NZ_AZFE01000030.1"/>
</dbReference>
<accession>A0A0R1RGA6</accession>
<proteinExistence type="predicted"/>
<dbReference type="AlphaFoldDB" id="A0A0R1RGA6"/>
<dbReference type="Proteomes" id="UP000051697">
    <property type="component" value="Unassembled WGS sequence"/>
</dbReference>
<name>A0A0R1RGA6_9LACO</name>
<keyword evidence="2" id="KW-1185">Reference proteome</keyword>
<dbReference type="OrthoDB" id="9929088at2"/>
<evidence type="ECO:0000313" key="2">
    <source>
        <dbReference type="Proteomes" id="UP000051697"/>
    </source>
</evidence>
<protein>
    <submittedName>
        <fullName evidence="1">Uncharacterized protein</fullName>
    </submittedName>
</protein>
<gene>
    <name evidence="1" type="ORF">FC70_GL000496</name>
</gene>
<dbReference type="EMBL" id="AZFE01000030">
    <property type="protein sequence ID" value="KRL55911.1"/>
    <property type="molecule type" value="Genomic_DNA"/>
</dbReference>
<evidence type="ECO:0000313" key="1">
    <source>
        <dbReference type="EMBL" id="KRL55911.1"/>
    </source>
</evidence>
<dbReference type="KEGG" id="lol:LACOL_0801"/>